<comment type="caution">
    <text evidence="2">The sequence shown here is derived from an EMBL/GenBank/DDBJ whole genome shotgun (WGS) entry which is preliminary data.</text>
</comment>
<dbReference type="EMBL" id="JAHQIW010002880">
    <property type="protein sequence ID" value="KAJ1356757.1"/>
    <property type="molecule type" value="Genomic_DNA"/>
</dbReference>
<dbReference type="AlphaFoldDB" id="A0AAD5QNH2"/>
<feature type="region of interest" description="Disordered" evidence="1">
    <location>
        <begin position="55"/>
        <end position="81"/>
    </location>
</feature>
<proteinExistence type="predicted"/>
<evidence type="ECO:0000313" key="3">
    <source>
        <dbReference type="Proteomes" id="UP001196413"/>
    </source>
</evidence>
<evidence type="ECO:0000256" key="1">
    <source>
        <dbReference type="SAM" id="MobiDB-lite"/>
    </source>
</evidence>
<accession>A0AAD5QNH2</accession>
<gene>
    <name evidence="2" type="ORF">KIN20_014522</name>
</gene>
<protein>
    <submittedName>
        <fullName evidence="2">Uncharacterized protein</fullName>
    </submittedName>
</protein>
<evidence type="ECO:0000313" key="2">
    <source>
        <dbReference type="EMBL" id="KAJ1356757.1"/>
    </source>
</evidence>
<reference evidence="2" key="1">
    <citation type="submission" date="2021-06" db="EMBL/GenBank/DDBJ databases">
        <title>Parelaphostrongylus tenuis whole genome reference sequence.</title>
        <authorList>
            <person name="Garwood T.J."/>
            <person name="Larsen P.A."/>
            <person name="Fountain-Jones N.M."/>
            <person name="Garbe J.R."/>
            <person name="Macchietto M.G."/>
            <person name="Kania S.A."/>
            <person name="Gerhold R.W."/>
            <person name="Richards J.E."/>
            <person name="Wolf T.M."/>
        </authorList>
    </citation>
    <scope>NUCLEOTIDE SEQUENCE</scope>
    <source>
        <strain evidence="2">MNPRO001-30</strain>
        <tissue evidence="2">Meninges</tissue>
    </source>
</reference>
<keyword evidence="3" id="KW-1185">Reference proteome</keyword>
<name>A0AAD5QNH2_PARTN</name>
<sequence>MLVTMSMNQREFVLLHKDGFLLHTNRIVESAEIISSTLLNIGQDHQNAHCVSDEFTNSPSKMTTATGDEQSWPTKSSSITDQEPTKILHRLKPYEEILSFERNLKEAPAVIKELRSEQMPQINQNLDLVTKLQRRSDVLVVYLPVKLLLL</sequence>
<dbReference type="Proteomes" id="UP001196413">
    <property type="component" value="Unassembled WGS sequence"/>
</dbReference>
<organism evidence="2 3">
    <name type="scientific">Parelaphostrongylus tenuis</name>
    <name type="common">Meningeal worm</name>
    <dbReference type="NCBI Taxonomy" id="148309"/>
    <lineage>
        <taxon>Eukaryota</taxon>
        <taxon>Metazoa</taxon>
        <taxon>Ecdysozoa</taxon>
        <taxon>Nematoda</taxon>
        <taxon>Chromadorea</taxon>
        <taxon>Rhabditida</taxon>
        <taxon>Rhabditina</taxon>
        <taxon>Rhabditomorpha</taxon>
        <taxon>Strongyloidea</taxon>
        <taxon>Metastrongylidae</taxon>
        <taxon>Parelaphostrongylus</taxon>
    </lineage>
</organism>